<evidence type="ECO:0000313" key="1">
    <source>
        <dbReference type="EMBL" id="MFC6066492.1"/>
    </source>
</evidence>
<organism evidence="1 2">
    <name type="scientific">Streptomyces ochraceiscleroticus</name>
    <dbReference type="NCBI Taxonomy" id="47761"/>
    <lineage>
        <taxon>Bacteria</taxon>
        <taxon>Bacillati</taxon>
        <taxon>Actinomycetota</taxon>
        <taxon>Actinomycetes</taxon>
        <taxon>Kitasatosporales</taxon>
        <taxon>Streptomycetaceae</taxon>
        <taxon>Streptomyces</taxon>
    </lineage>
</organism>
<gene>
    <name evidence="1" type="ORF">ACFP4F_28650</name>
</gene>
<dbReference type="RefSeq" id="WP_157849001.1">
    <property type="nucleotide sequence ID" value="NZ_JBHSPX010000008.1"/>
</dbReference>
<sequence>MNAVTEIRQSVLVLLITAGIVWAATLLLAGCNSTDSGGESVSPSASATRTYDAFDCRALLERNYENDEVRDASDDSECEGLTSNEYTEVVKDVITGHKDEILDRARDETVWDEAWEGTAPSQQTLVCDRLAEDGATVVGDEMADAAGDEASGEEVEMAQYFLDEKC</sequence>
<evidence type="ECO:0008006" key="3">
    <source>
        <dbReference type="Google" id="ProtNLM"/>
    </source>
</evidence>
<keyword evidence="2" id="KW-1185">Reference proteome</keyword>
<protein>
    <recommendedName>
        <fullName evidence="3">Lipoprotein</fullName>
    </recommendedName>
</protein>
<evidence type="ECO:0000313" key="2">
    <source>
        <dbReference type="Proteomes" id="UP001596139"/>
    </source>
</evidence>
<accession>A0ABW1MUS7</accession>
<reference evidence="2" key="1">
    <citation type="journal article" date="2019" name="Int. J. Syst. Evol. Microbiol.">
        <title>The Global Catalogue of Microorganisms (GCM) 10K type strain sequencing project: providing services to taxonomists for standard genome sequencing and annotation.</title>
        <authorList>
            <consortium name="The Broad Institute Genomics Platform"/>
            <consortium name="The Broad Institute Genome Sequencing Center for Infectious Disease"/>
            <person name="Wu L."/>
            <person name="Ma J."/>
        </authorList>
    </citation>
    <scope>NUCLEOTIDE SEQUENCE [LARGE SCALE GENOMIC DNA]</scope>
    <source>
        <strain evidence="2">CGMCC 1.15180</strain>
    </source>
</reference>
<dbReference type="Proteomes" id="UP001596139">
    <property type="component" value="Unassembled WGS sequence"/>
</dbReference>
<name>A0ABW1MUS7_9ACTN</name>
<comment type="caution">
    <text evidence="1">The sequence shown here is derived from an EMBL/GenBank/DDBJ whole genome shotgun (WGS) entry which is preliminary data.</text>
</comment>
<proteinExistence type="predicted"/>
<dbReference type="EMBL" id="JBHSPX010000008">
    <property type="protein sequence ID" value="MFC6066492.1"/>
    <property type="molecule type" value="Genomic_DNA"/>
</dbReference>